<organism evidence="4 5">
    <name type="scientific">Streptomyces scopuliridis RB72</name>
    <dbReference type="NCBI Taxonomy" id="1440053"/>
    <lineage>
        <taxon>Bacteria</taxon>
        <taxon>Bacillati</taxon>
        <taxon>Actinomycetota</taxon>
        <taxon>Actinomycetes</taxon>
        <taxon>Kitasatosporales</taxon>
        <taxon>Streptomycetaceae</taxon>
        <taxon>Streptomyces</taxon>
    </lineage>
</organism>
<accession>A0A2T7T621</accession>
<dbReference type="OrthoDB" id="9803476at2"/>
<evidence type="ECO:0000313" key="5">
    <source>
        <dbReference type="Proteomes" id="UP000245992"/>
    </source>
</evidence>
<feature type="compositionally biased region" description="Basic and acidic residues" evidence="2">
    <location>
        <begin position="9"/>
        <end position="19"/>
    </location>
</feature>
<protein>
    <recommendedName>
        <fullName evidence="3">Activator of Hsp90 ATPase homologue 1/2-like C-terminal domain-containing protein</fullName>
    </recommendedName>
</protein>
<dbReference type="CDD" id="cd08899">
    <property type="entry name" value="SRPBCC_CalC_Aha1-like_6"/>
    <property type="match status" value="1"/>
</dbReference>
<feature type="domain" description="Activator of Hsp90 ATPase homologue 1/2-like C-terminal" evidence="3">
    <location>
        <begin position="42"/>
        <end position="152"/>
    </location>
</feature>
<proteinExistence type="inferred from homology"/>
<evidence type="ECO:0000256" key="2">
    <source>
        <dbReference type="SAM" id="MobiDB-lite"/>
    </source>
</evidence>
<dbReference type="Proteomes" id="UP000245992">
    <property type="component" value="Unassembled WGS sequence"/>
</dbReference>
<dbReference type="STRING" id="1440053.GCA_000718095_03232"/>
<dbReference type="RefSeq" id="WP_078490719.1">
    <property type="nucleotide sequence ID" value="NZ_AZSP01000191.1"/>
</dbReference>
<evidence type="ECO:0000313" key="4">
    <source>
        <dbReference type="EMBL" id="PVE10541.1"/>
    </source>
</evidence>
<keyword evidence="5" id="KW-1185">Reference proteome</keyword>
<dbReference type="EMBL" id="AZSP01000191">
    <property type="protein sequence ID" value="PVE10541.1"/>
    <property type="molecule type" value="Genomic_DNA"/>
</dbReference>
<dbReference type="Gene3D" id="3.30.530.20">
    <property type="match status" value="2"/>
</dbReference>
<dbReference type="InterPro" id="IPR023393">
    <property type="entry name" value="START-like_dom_sf"/>
</dbReference>
<name>A0A2T7T621_9ACTN</name>
<dbReference type="SUPFAM" id="SSF55961">
    <property type="entry name" value="Bet v1-like"/>
    <property type="match status" value="2"/>
</dbReference>
<gene>
    <name evidence="4" type="ORF">Y717_29530</name>
</gene>
<comment type="similarity">
    <text evidence="1">Belongs to the AHA1 family.</text>
</comment>
<dbReference type="InterPro" id="IPR013538">
    <property type="entry name" value="ASHA1/2-like_C"/>
</dbReference>
<reference evidence="4 5" key="1">
    <citation type="submission" date="2013-12" db="EMBL/GenBank/DDBJ databases">
        <title>Annotated genome of Streptomyces scopuliridis.</title>
        <authorList>
            <person name="Olson J.B."/>
        </authorList>
    </citation>
    <scope>NUCLEOTIDE SEQUENCE [LARGE SCALE GENOMIC DNA]</scope>
    <source>
        <strain evidence="4 5">RB72</strain>
    </source>
</reference>
<comment type="caution">
    <text evidence="4">The sequence shown here is derived from an EMBL/GenBank/DDBJ whole genome shotgun (WGS) entry which is preliminary data.</text>
</comment>
<evidence type="ECO:0000256" key="1">
    <source>
        <dbReference type="ARBA" id="ARBA00006817"/>
    </source>
</evidence>
<evidence type="ECO:0000259" key="3">
    <source>
        <dbReference type="Pfam" id="PF08327"/>
    </source>
</evidence>
<dbReference type="AlphaFoldDB" id="A0A2T7T621"/>
<feature type="region of interest" description="Disordered" evidence="2">
    <location>
        <begin position="1"/>
        <end position="27"/>
    </location>
</feature>
<sequence>MNTNPHDGTPYDHTWHDISQDDTLTTAPDGRTALRMERRLPHPPERVWAALTEPAALAQWFPSEVTVDLTPGGAMGFHFPGVSGPGMTGTVTDVDEPRLFAFTWGADHLSWSITPDGEGSLLTLVHTFDDLPGAASFASGWHLCITALAQLLAGGPVTVGRDTGELHETYVRRFGLGRGTTEPAGGDTAGPRIRLERQLVRPAATVWDVLSAGIEPVAGLPVPIGFTAENVPAGHVAEVRAPRSLTYTWRPGGSVTWELGEGTGHGARLVLTQTGPEGADADAALAAWRTRIDQLAADLLKV</sequence>
<dbReference type="Pfam" id="PF08327">
    <property type="entry name" value="AHSA1"/>
    <property type="match status" value="1"/>
</dbReference>